<protein>
    <submittedName>
        <fullName evidence="1">Heme-binding protein</fullName>
    </submittedName>
</protein>
<dbReference type="RefSeq" id="WP_194931956.1">
    <property type="nucleotide sequence ID" value="NZ_JADLZT010000008.1"/>
</dbReference>
<accession>A0ABS0BAN4</accession>
<dbReference type="InterPro" id="IPR006917">
    <property type="entry name" value="SOUL_heme-bd"/>
</dbReference>
<keyword evidence="2" id="KW-1185">Reference proteome</keyword>
<dbReference type="PANTHER" id="PTHR11220:SF1">
    <property type="entry name" value="HEME-BINDING PROTEIN 2"/>
    <property type="match status" value="1"/>
</dbReference>
<dbReference type="SUPFAM" id="SSF55136">
    <property type="entry name" value="Probable bacterial effector-binding domain"/>
    <property type="match status" value="1"/>
</dbReference>
<gene>
    <name evidence="1" type="ORF">IU514_15065</name>
</gene>
<dbReference type="EMBL" id="JADLZT010000008">
    <property type="protein sequence ID" value="MBF6025353.1"/>
    <property type="molecule type" value="Genomic_DNA"/>
</dbReference>
<dbReference type="Pfam" id="PF04832">
    <property type="entry name" value="SOUL"/>
    <property type="match status" value="1"/>
</dbReference>
<reference evidence="1 2" key="1">
    <citation type="submission" date="2020-11" db="EMBL/GenBank/DDBJ databases">
        <title>Draft Genome Sequence and Secondary Metabolite Biosynthetic Potential of the Lysobacter niastensis Type strain DSM 18481.</title>
        <authorList>
            <person name="Turrini P."/>
            <person name="Artuso I."/>
            <person name="Tescari M."/>
            <person name="Lugli G.A."/>
            <person name="Frangipani E."/>
            <person name="Ventura M."/>
            <person name="Visca P."/>
        </authorList>
    </citation>
    <scope>NUCLEOTIDE SEQUENCE [LARGE SCALE GENOMIC DNA]</scope>
    <source>
        <strain evidence="1 2">DSM 18481</strain>
    </source>
</reference>
<dbReference type="PANTHER" id="PTHR11220">
    <property type="entry name" value="HEME-BINDING PROTEIN-RELATED"/>
    <property type="match status" value="1"/>
</dbReference>
<dbReference type="Gene3D" id="3.20.80.10">
    <property type="entry name" value="Regulatory factor, effector binding domain"/>
    <property type="match status" value="1"/>
</dbReference>
<evidence type="ECO:0000313" key="1">
    <source>
        <dbReference type="EMBL" id="MBF6025353.1"/>
    </source>
</evidence>
<evidence type="ECO:0000313" key="2">
    <source>
        <dbReference type="Proteomes" id="UP001429984"/>
    </source>
</evidence>
<dbReference type="InterPro" id="IPR011256">
    <property type="entry name" value="Reg_factor_effector_dom_sf"/>
</dbReference>
<name>A0ABS0BAN4_9GAMM</name>
<comment type="caution">
    <text evidence="1">The sequence shown here is derived from an EMBL/GenBank/DDBJ whole genome shotgun (WGS) entry which is preliminary data.</text>
</comment>
<sequence length="208" mass="23167">MNGTTKPLLTDTLRSIPGFFGIRLGSEPAYHMEGIVGHVEIRRYAPALLAHVFAEGGHDAAVGAAREKLADYIHGDNESREKMEMTSPIFQTTGEFRMFPIPLRKQPNQDGWTVAFFLSNHLDAGEAPLPDDPAIGILESPEVLVATLRYNGYDTEEHRSLAKEELILALAGSRWTVIDHVLWASYDQTFAIPHFRRNEVQALVARTS</sequence>
<dbReference type="Proteomes" id="UP001429984">
    <property type="component" value="Unassembled WGS sequence"/>
</dbReference>
<proteinExistence type="predicted"/>
<organism evidence="1 2">
    <name type="scientific">Lysobacter niastensis</name>
    <dbReference type="NCBI Taxonomy" id="380629"/>
    <lineage>
        <taxon>Bacteria</taxon>
        <taxon>Pseudomonadati</taxon>
        <taxon>Pseudomonadota</taxon>
        <taxon>Gammaproteobacteria</taxon>
        <taxon>Lysobacterales</taxon>
        <taxon>Lysobacteraceae</taxon>
        <taxon>Lysobacter</taxon>
    </lineage>
</organism>